<dbReference type="Gene3D" id="3.40.50.720">
    <property type="entry name" value="NAD(P)-binding Rossmann-like Domain"/>
    <property type="match status" value="1"/>
</dbReference>
<protein>
    <submittedName>
        <fullName evidence="2">Short-chain dehydrogenase</fullName>
    </submittedName>
</protein>
<keyword evidence="1" id="KW-0560">Oxidoreductase</keyword>
<dbReference type="InterPro" id="IPR036291">
    <property type="entry name" value="NAD(P)-bd_dom_sf"/>
</dbReference>
<sequence>MSWLRFFLKQQFKTLPSVDSFRVDLSGKTVIVVGSNVGLGLEAARHFASMMGREEEGGKLILACRNVQKGEAALESIKTSTGFSGIEVWEVDLADFSSIKAFATRFEKDGGGHLDLLVMNSGLTTIEFVETKDKWESQLQVNFLGTAHLSLRMLPFLSKASRTGPCPRLVIVASDMHFNAHLSTKVLNSKNILEALNDKDLSRRTMHTRYSVTKLFDIMLVRALVARLPSSSPVEVDAANPGLCESSLLRNFDSGIFGVITGIFKFLFARPTEEGGRSIAYAAIAGHSSEGGHEKSFHGEFISTCEVTPVSTFAVSKEGKIVEDRIWTELIDILSRIDESIPNIVSVYLQ</sequence>
<dbReference type="GO" id="GO:0016491">
    <property type="term" value="F:oxidoreductase activity"/>
    <property type="evidence" value="ECO:0007669"/>
    <property type="project" value="UniProtKB-KW"/>
</dbReference>
<dbReference type="InterPro" id="IPR002347">
    <property type="entry name" value="SDR_fam"/>
</dbReference>
<organism evidence="2 3">
    <name type="scientific">Schizopora paradoxa</name>
    <dbReference type="NCBI Taxonomy" id="27342"/>
    <lineage>
        <taxon>Eukaryota</taxon>
        <taxon>Fungi</taxon>
        <taxon>Dikarya</taxon>
        <taxon>Basidiomycota</taxon>
        <taxon>Agaricomycotina</taxon>
        <taxon>Agaricomycetes</taxon>
        <taxon>Hymenochaetales</taxon>
        <taxon>Schizoporaceae</taxon>
        <taxon>Schizopora</taxon>
    </lineage>
</organism>
<proteinExistence type="predicted"/>
<dbReference type="Pfam" id="PF00106">
    <property type="entry name" value="adh_short"/>
    <property type="match status" value="1"/>
</dbReference>
<name>A0A0H2RX73_9AGAM</name>
<dbReference type="AlphaFoldDB" id="A0A0H2RX73"/>
<gene>
    <name evidence="2" type="ORF">SCHPADRAFT_903673</name>
</gene>
<dbReference type="Proteomes" id="UP000053477">
    <property type="component" value="Unassembled WGS sequence"/>
</dbReference>
<dbReference type="STRING" id="27342.A0A0H2RX73"/>
<evidence type="ECO:0000256" key="1">
    <source>
        <dbReference type="ARBA" id="ARBA00023002"/>
    </source>
</evidence>
<dbReference type="PRINTS" id="PR00081">
    <property type="entry name" value="GDHRDH"/>
</dbReference>
<dbReference type="SUPFAM" id="SSF51735">
    <property type="entry name" value="NAD(P)-binding Rossmann-fold domains"/>
    <property type="match status" value="1"/>
</dbReference>
<accession>A0A0H2RX73</accession>
<dbReference type="InParanoid" id="A0A0H2RX73"/>
<evidence type="ECO:0000313" key="3">
    <source>
        <dbReference type="Proteomes" id="UP000053477"/>
    </source>
</evidence>
<dbReference type="PANTHER" id="PTHR43157">
    <property type="entry name" value="PHOSPHATIDYLINOSITOL-GLYCAN BIOSYNTHESIS CLASS F PROTEIN-RELATED"/>
    <property type="match status" value="1"/>
</dbReference>
<dbReference type="PANTHER" id="PTHR43157:SF31">
    <property type="entry name" value="PHOSPHATIDYLINOSITOL-GLYCAN BIOSYNTHESIS CLASS F PROTEIN"/>
    <property type="match status" value="1"/>
</dbReference>
<dbReference type="EMBL" id="KQ085950">
    <property type="protein sequence ID" value="KLO14023.1"/>
    <property type="molecule type" value="Genomic_DNA"/>
</dbReference>
<keyword evidence="3" id="KW-1185">Reference proteome</keyword>
<reference evidence="2 3" key="1">
    <citation type="submission" date="2015-04" db="EMBL/GenBank/DDBJ databases">
        <title>Complete genome sequence of Schizopora paradoxa KUC8140, a cosmopolitan wood degrader in East Asia.</title>
        <authorList>
            <consortium name="DOE Joint Genome Institute"/>
            <person name="Min B."/>
            <person name="Park H."/>
            <person name="Jang Y."/>
            <person name="Kim J.-J."/>
            <person name="Kim K.H."/>
            <person name="Pangilinan J."/>
            <person name="Lipzen A."/>
            <person name="Riley R."/>
            <person name="Grigoriev I.V."/>
            <person name="Spatafora J.W."/>
            <person name="Choi I.-G."/>
        </authorList>
    </citation>
    <scope>NUCLEOTIDE SEQUENCE [LARGE SCALE GENOMIC DNA]</scope>
    <source>
        <strain evidence="2 3">KUC8140</strain>
    </source>
</reference>
<evidence type="ECO:0000313" key="2">
    <source>
        <dbReference type="EMBL" id="KLO14023.1"/>
    </source>
</evidence>
<dbReference type="OrthoDB" id="542013at2759"/>